<dbReference type="Pfam" id="PF06013">
    <property type="entry name" value="WXG100"/>
    <property type="match status" value="1"/>
</dbReference>
<proteinExistence type="inferred from homology"/>
<organism evidence="2 3">
    <name type="scientific">Saccharopolyspora cebuensis</name>
    <dbReference type="NCBI Taxonomy" id="418759"/>
    <lineage>
        <taxon>Bacteria</taxon>
        <taxon>Bacillati</taxon>
        <taxon>Actinomycetota</taxon>
        <taxon>Actinomycetes</taxon>
        <taxon>Pseudonocardiales</taxon>
        <taxon>Pseudonocardiaceae</taxon>
        <taxon>Saccharopolyspora</taxon>
    </lineage>
</organism>
<dbReference type="Gene3D" id="1.10.287.1060">
    <property type="entry name" value="ESAT-6-like"/>
    <property type="match status" value="1"/>
</dbReference>
<dbReference type="InterPro" id="IPR010310">
    <property type="entry name" value="T7SS_ESAT-6-like"/>
</dbReference>
<dbReference type="Proteomes" id="UP001564626">
    <property type="component" value="Unassembled WGS sequence"/>
</dbReference>
<reference evidence="2 3" key="1">
    <citation type="submission" date="2024-08" db="EMBL/GenBank/DDBJ databases">
        <title>Genome mining of Saccharopolyspora cebuensis PGLac3 from Nigerian medicinal plant.</title>
        <authorList>
            <person name="Ezeobiora C.E."/>
            <person name="Igbokwe N.H."/>
            <person name="Amin D.H."/>
            <person name="Mendie U.E."/>
        </authorList>
    </citation>
    <scope>NUCLEOTIDE SEQUENCE [LARGE SCALE GENOMIC DNA]</scope>
    <source>
        <strain evidence="2 3">PGLac3</strain>
    </source>
</reference>
<sequence length="103" mass="11407">MSGFGTDAQLMEQAAGQVEEVKNNVETAVNQLQSNLEPVLAGWKGQASDVFRKLTDQFHENAKVINQRLQEISDNIRSSGQDYVQQQEESAQEISKIEGLLNG</sequence>
<evidence type="ECO:0000256" key="1">
    <source>
        <dbReference type="RuleBase" id="RU362001"/>
    </source>
</evidence>
<dbReference type="RefSeq" id="WP_345357740.1">
    <property type="nucleotide sequence ID" value="NZ_BAABII010000003.1"/>
</dbReference>
<dbReference type="NCBIfam" id="TIGR03930">
    <property type="entry name" value="WXG100_ESAT6"/>
    <property type="match status" value="1"/>
</dbReference>
<keyword evidence="3" id="KW-1185">Reference proteome</keyword>
<name>A0ABV4CJT8_9PSEU</name>
<gene>
    <name evidence="2" type="ORF">AB8O55_18300</name>
</gene>
<evidence type="ECO:0000313" key="2">
    <source>
        <dbReference type="EMBL" id="MEY8041359.1"/>
    </source>
</evidence>
<evidence type="ECO:0000313" key="3">
    <source>
        <dbReference type="Proteomes" id="UP001564626"/>
    </source>
</evidence>
<protein>
    <recommendedName>
        <fullName evidence="1">ESAT-6-like protein</fullName>
    </recommendedName>
</protein>
<accession>A0ABV4CJT8</accession>
<comment type="caution">
    <text evidence="2">The sequence shown here is derived from an EMBL/GenBank/DDBJ whole genome shotgun (WGS) entry which is preliminary data.</text>
</comment>
<dbReference type="InterPro" id="IPR036689">
    <property type="entry name" value="ESAT-6-like_sf"/>
</dbReference>
<comment type="similarity">
    <text evidence="1">Belongs to the WXG100 family.</text>
</comment>
<dbReference type="EMBL" id="JBGEHV010000035">
    <property type="protein sequence ID" value="MEY8041359.1"/>
    <property type="molecule type" value="Genomic_DNA"/>
</dbReference>
<dbReference type="SUPFAM" id="SSF140453">
    <property type="entry name" value="EsxAB dimer-like"/>
    <property type="match status" value="1"/>
</dbReference>